<keyword evidence="2" id="KW-1133">Transmembrane helix</keyword>
<feature type="transmembrane region" description="Helical" evidence="2">
    <location>
        <begin position="87"/>
        <end position="109"/>
    </location>
</feature>
<feature type="signal peptide" evidence="3">
    <location>
        <begin position="1"/>
        <end position="26"/>
    </location>
</feature>
<dbReference type="Proteomes" id="UP001497382">
    <property type="component" value="Unassembled WGS sequence"/>
</dbReference>
<reference evidence="4 5" key="1">
    <citation type="submission" date="2024-04" db="EMBL/GenBank/DDBJ databases">
        <authorList>
            <person name="Rising A."/>
            <person name="Reimegard J."/>
            <person name="Sonavane S."/>
            <person name="Akerstrom W."/>
            <person name="Nylinder S."/>
            <person name="Hedman E."/>
            <person name="Kallberg Y."/>
        </authorList>
    </citation>
    <scope>NUCLEOTIDE SEQUENCE [LARGE SCALE GENOMIC DNA]</scope>
</reference>
<accession>A0AAV2BV32</accession>
<keyword evidence="2" id="KW-0812">Transmembrane</keyword>
<feature type="compositionally biased region" description="Low complexity" evidence="1">
    <location>
        <begin position="225"/>
        <end position="239"/>
    </location>
</feature>
<keyword evidence="2" id="KW-0472">Membrane</keyword>
<keyword evidence="3" id="KW-0732">Signal</keyword>
<organism evidence="4 5">
    <name type="scientific">Larinioides sclopetarius</name>
    <dbReference type="NCBI Taxonomy" id="280406"/>
    <lineage>
        <taxon>Eukaryota</taxon>
        <taxon>Metazoa</taxon>
        <taxon>Ecdysozoa</taxon>
        <taxon>Arthropoda</taxon>
        <taxon>Chelicerata</taxon>
        <taxon>Arachnida</taxon>
        <taxon>Araneae</taxon>
        <taxon>Araneomorphae</taxon>
        <taxon>Entelegynae</taxon>
        <taxon>Araneoidea</taxon>
        <taxon>Araneidae</taxon>
        <taxon>Larinioides</taxon>
    </lineage>
</organism>
<feature type="region of interest" description="Disordered" evidence="1">
    <location>
        <begin position="223"/>
        <end position="247"/>
    </location>
</feature>
<feature type="region of interest" description="Disordered" evidence="1">
    <location>
        <begin position="143"/>
        <end position="169"/>
    </location>
</feature>
<dbReference type="AlphaFoldDB" id="A0AAV2BV32"/>
<gene>
    <name evidence="4" type="ORF">LARSCL_LOCUS21255</name>
</gene>
<evidence type="ECO:0000256" key="3">
    <source>
        <dbReference type="SAM" id="SignalP"/>
    </source>
</evidence>
<evidence type="ECO:0000313" key="4">
    <source>
        <dbReference type="EMBL" id="CAL1299269.1"/>
    </source>
</evidence>
<name>A0AAV2BV32_9ARAC</name>
<protein>
    <submittedName>
        <fullName evidence="4">Uncharacterized protein</fullName>
    </submittedName>
</protein>
<comment type="caution">
    <text evidence="4">The sequence shown here is derived from an EMBL/GenBank/DDBJ whole genome shotgun (WGS) entry which is preliminary data.</text>
</comment>
<evidence type="ECO:0000256" key="1">
    <source>
        <dbReference type="SAM" id="MobiDB-lite"/>
    </source>
</evidence>
<proteinExistence type="predicted"/>
<sequence>MYSDANYRKIAFCLLLSFLCSNSVISETIATAAREGDEEERTYDGNRNTTHIDIFHSTTTKRYVREDRPIPTIYPKNKARNGLTEYLAPYVFIIVSILAFCVVSVVFIYTDIKLEMNRSAPQSHSPSFISLDEFPILHRSHEQSDLIPEVQRPPTRRNQVTDPRRESCSESKRTDLFSVLCSNLGETVSPEVTIFFDNSSTSNSSHGSRETDDTIIEMQPQTGILNDLSNPPNQSSPLSRKSVKPIL</sequence>
<evidence type="ECO:0000256" key="2">
    <source>
        <dbReference type="SAM" id="Phobius"/>
    </source>
</evidence>
<dbReference type="EMBL" id="CAXIEN010000492">
    <property type="protein sequence ID" value="CAL1299269.1"/>
    <property type="molecule type" value="Genomic_DNA"/>
</dbReference>
<evidence type="ECO:0000313" key="5">
    <source>
        <dbReference type="Proteomes" id="UP001497382"/>
    </source>
</evidence>
<feature type="chain" id="PRO_5043830646" evidence="3">
    <location>
        <begin position="27"/>
        <end position="247"/>
    </location>
</feature>
<keyword evidence="5" id="KW-1185">Reference proteome</keyword>